<protein>
    <submittedName>
        <fullName evidence="3">Heavy-metal-associated domain-containing protein</fullName>
    </submittedName>
</protein>
<evidence type="ECO:0000259" key="2">
    <source>
        <dbReference type="PROSITE" id="PS50846"/>
    </source>
</evidence>
<dbReference type="PROSITE" id="PS50846">
    <property type="entry name" value="HMA_2"/>
    <property type="match status" value="1"/>
</dbReference>
<keyword evidence="4" id="KW-1185">Reference proteome</keyword>
<evidence type="ECO:0000313" key="4">
    <source>
        <dbReference type="Proteomes" id="UP000242949"/>
    </source>
</evidence>
<feature type="domain" description="HMA" evidence="2">
    <location>
        <begin position="1"/>
        <end position="67"/>
    </location>
</feature>
<dbReference type="Gene3D" id="3.30.70.100">
    <property type="match status" value="1"/>
</dbReference>
<dbReference type="Proteomes" id="UP000242949">
    <property type="component" value="Unassembled WGS sequence"/>
</dbReference>
<accession>A0A1G6GLT1</accession>
<evidence type="ECO:0000256" key="1">
    <source>
        <dbReference type="ARBA" id="ARBA00022723"/>
    </source>
</evidence>
<sequence length="67" mass="7520">MEQTFQLEQLSCPSCRVKIEKGLRKIEGVDSADVLFNASKVKVNFDEGKTSKDTLKNAIEKLGFEVK</sequence>
<gene>
    <name evidence="3" type="ORF">SAMN05421734_101266</name>
</gene>
<dbReference type="InterPro" id="IPR001802">
    <property type="entry name" value="MerP/CopZ"/>
</dbReference>
<organism evidence="3 4">
    <name type="scientific">Pelagirhabdus alkalitolerans</name>
    <dbReference type="NCBI Taxonomy" id="1612202"/>
    <lineage>
        <taxon>Bacteria</taxon>
        <taxon>Bacillati</taxon>
        <taxon>Bacillota</taxon>
        <taxon>Bacilli</taxon>
        <taxon>Bacillales</taxon>
        <taxon>Bacillaceae</taxon>
        <taxon>Pelagirhabdus</taxon>
    </lineage>
</organism>
<dbReference type="CDD" id="cd00371">
    <property type="entry name" value="HMA"/>
    <property type="match status" value="1"/>
</dbReference>
<dbReference type="InterPro" id="IPR006121">
    <property type="entry name" value="HMA_dom"/>
</dbReference>
<evidence type="ECO:0000313" key="3">
    <source>
        <dbReference type="EMBL" id="SDB82992.1"/>
    </source>
</evidence>
<dbReference type="PROSITE" id="PS01047">
    <property type="entry name" value="HMA_1"/>
    <property type="match status" value="1"/>
</dbReference>
<dbReference type="InterPro" id="IPR036163">
    <property type="entry name" value="HMA_dom_sf"/>
</dbReference>
<dbReference type="AlphaFoldDB" id="A0A1G6GLT1"/>
<dbReference type="InterPro" id="IPR017969">
    <property type="entry name" value="Heavy-metal-associated_CS"/>
</dbReference>
<reference evidence="4" key="1">
    <citation type="submission" date="2016-09" db="EMBL/GenBank/DDBJ databases">
        <authorList>
            <person name="Varghese N."/>
            <person name="Submissions S."/>
        </authorList>
    </citation>
    <scope>NUCLEOTIDE SEQUENCE [LARGE SCALE GENOMIC DNA]</scope>
    <source>
        <strain evidence="4">S5</strain>
    </source>
</reference>
<dbReference type="PRINTS" id="PR00946">
    <property type="entry name" value="HGSCAVENGER"/>
</dbReference>
<name>A0A1G6GLT1_9BACI</name>
<dbReference type="OrthoDB" id="2721717at2"/>
<dbReference type="STRING" id="1612202.SAMN05421734_101266"/>
<dbReference type="RefSeq" id="WP_090792131.1">
    <property type="nucleotide sequence ID" value="NZ_FMYI01000001.1"/>
</dbReference>
<dbReference type="FunFam" id="3.30.70.100:FF:000001">
    <property type="entry name" value="ATPase copper transporting beta"/>
    <property type="match status" value="1"/>
</dbReference>
<dbReference type="Pfam" id="PF00403">
    <property type="entry name" value="HMA"/>
    <property type="match status" value="1"/>
</dbReference>
<dbReference type="GO" id="GO:0046872">
    <property type="term" value="F:metal ion binding"/>
    <property type="evidence" value="ECO:0007669"/>
    <property type="project" value="UniProtKB-KW"/>
</dbReference>
<proteinExistence type="predicted"/>
<keyword evidence="1" id="KW-0479">Metal-binding</keyword>
<dbReference type="EMBL" id="FMYI01000001">
    <property type="protein sequence ID" value="SDB82992.1"/>
    <property type="molecule type" value="Genomic_DNA"/>
</dbReference>
<dbReference type="SUPFAM" id="SSF55008">
    <property type="entry name" value="HMA, heavy metal-associated domain"/>
    <property type="match status" value="1"/>
</dbReference>